<dbReference type="EMBL" id="LHUR01000027">
    <property type="protein sequence ID" value="KOA19180.1"/>
    <property type="molecule type" value="Genomic_DNA"/>
</dbReference>
<name>A0A0L6Z895_9CLOT</name>
<dbReference type="Proteomes" id="UP000037043">
    <property type="component" value="Unassembled WGS sequence"/>
</dbReference>
<keyword evidence="2" id="KW-1185">Reference proteome</keyword>
<evidence type="ECO:0000313" key="2">
    <source>
        <dbReference type="Proteomes" id="UP000037043"/>
    </source>
</evidence>
<reference evidence="2" key="1">
    <citation type="submission" date="2015-08" db="EMBL/GenBank/DDBJ databases">
        <title>Genome sequence of the strict anaerobe Clostridium homopropionicum LuHBu1 (DSM 5847T).</title>
        <authorList>
            <person name="Poehlein A."/>
            <person name="Beck M."/>
            <person name="Schiel-Bengelsdorf B."/>
            <person name="Bengelsdorf F.R."/>
            <person name="Daniel R."/>
            <person name="Duerre P."/>
        </authorList>
    </citation>
    <scope>NUCLEOTIDE SEQUENCE [LARGE SCALE GENOMIC DNA]</scope>
    <source>
        <strain evidence="2">DSM 5847</strain>
    </source>
</reference>
<dbReference type="RefSeq" id="WP_052221804.1">
    <property type="nucleotide sequence ID" value="NZ_LHUR01000027.1"/>
</dbReference>
<dbReference type="InterPro" id="IPR024227">
    <property type="entry name" value="DUF3795"/>
</dbReference>
<evidence type="ECO:0008006" key="3">
    <source>
        <dbReference type="Google" id="ProtNLM"/>
    </source>
</evidence>
<organism evidence="1 2">
    <name type="scientific">Clostridium homopropionicum DSM 5847</name>
    <dbReference type="NCBI Taxonomy" id="1121318"/>
    <lineage>
        <taxon>Bacteria</taxon>
        <taxon>Bacillati</taxon>
        <taxon>Bacillota</taxon>
        <taxon>Clostridia</taxon>
        <taxon>Eubacteriales</taxon>
        <taxon>Clostridiaceae</taxon>
        <taxon>Clostridium</taxon>
    </lineage>
</organism>
<comment type="caution">
    <text evidence="1">The sequence shown here is derived from an EMBL/GenBank/DDBJ whole genome shotgun (WGS) entry which is preliminary data.</text>
</comment>
<gene>
    <name evidence="1" type="ORF">CLHOM_22860</name>
</gene>
<dbReference type="Pfam" id="PF12675">
    <property type="entry name" value="DUF3795"/>
    <property type="match status" value="1"/>
</dbReference>
<sequence>MGFSKELIAPCGINCGVCIAYLREKNKCSGCITIGTNKVAHCNKCSIKLCEEHNKSEFTYCHECEKYPCPRLRRLEKRYVEKYHLSVIDNLNTINKYGISEFIKLEIEKWKYKNCGKVLCVHKSYCLNCKMDYR</sequence>
<accession>A0A0L6Z895</accession>
<proteinExistence type="predicted"/>
<evidence type="ECO:0000313" key="1">
    <source>
        <dbReference type="EMBL" id="KOA19180.1"/>
    </source>
</evidence>
<protein>
    <recommendedName>
        <fullName evidence="3">DUF3795 domain-containing protein</fullName>
    </recommendedName>
</protein>
<dbReference type="PATRIC" id="fig|1121318.3.peg.2298"/>
<dbReference type="AlphaFoldDB" id="A0A0L6Z895"/>
<dbReference type="STRING" id="36844.SAMN04488501_10643"/>